<evidence type="ECO:0000313" key="1">
    <source>
        <dbReference type="EMBL" id="SFV58367.1"/>
    </source>
</evidence>
<accession>A0A1W1BY14</accession>
<gene>
    <name evidence="1" type="ORF">MNB_SV-6-1727</name>
</gene>
<organism evidence="1">
    <name type="scientific">hydrothermal vent metagenome</name>
    <dbReference type="NCBI Taxonomy" id="652676"/>
    <lineage>
        <taxon>unclassified sequences</taxon>
        <taxon>metagenomes</taxon>
        <taxon>ecological metagenomes</taxon>
    </lineage>
</organism>
<reference evidence="1" key="1">
    <citation type="submission" date="2016-10" db="EMBL/GenBank/DDBJ databases">
        <authorList>
            <person name="de Groot N.N."/>
        </authorList>
    </citation>
    <scope>NUCLEOTIDE SEQUENCE</scope>
</reference>
<dbReference type="AlphaFoldDB" id="A0A1W1BY14"/>
<name>A0A1W1BY14_9ZZZZ</name>
<protein>
    <submittedName>
        <fullName evidence="1">Uncharacterized protein</fullName>
    </submittedName>
</protein>
<sequence length="47" mass="5504">MLRSLVVTLHLYSKEIFRYPKSITDEKERGKRCNKSISARILSAYDS</sequence>
<dbReference type="EMBL" id="FPHC01000048">
    <property type="protein sequence ID" value="SFV58367.1"/>
    <property type="molecule type" value="Genomic_DNA"/>
</dbReference>
<proteinExistence type="predicted"/>